<reference evidence="2 3" key="1">
    <citation type="submission" date="2015-08" db="EMBL/GenBank/DDBJ databases">
        <title>Whole genome sequence of Flavobacterium akiainvivens IK-1T, from decaying Wikstroemia oahuensis, an endemic Hawaiian shrub.</title>
        <authorList>
            <person name="Wan X."/>
            <person name="Hou S."/>
            <person name="Saito J."/>
            <person name="Donachie S."/>
        </authorList>
    </citation>
    <scope>NUCLEOTIDE SEQUENCE [LARGE SCALE GENOMIC DNA]</scope>
    <source>
        <strain evidence="2 3">IK-1</strain>
    </source>
</reference>
<proteinExistence type="predicted"/>
<comment type="caution">
    <text evidence="2">The sequence shown here is derived from an EMBL/GenBank/DDBJ whole genome shotgun (WGS) entry which is preliminary data.</text>
</comment>
<keyword evidence="1" id="KW-0732">Signal</keyword>
<evidence type="ECO:0000256" key="1">
    <source>
        <dbReference type="SAM" id="SignalP"/>
    </source>
</evidence>
<accession>A0A0M8MG02</accession>
<gene>
    <name evidence="2" type="ORF">AM493_02170</name>
</gene>
<dbReference type="OrthoDB" id="9805336at2"/>
<organism evidence="2 3">
    <name type="scientific">Flavobacterium akiainvivens</name>
    <dbReference type="NCBI Taxonomy" id="1202724"/>
    <lineage>
        <taxon>Bacteria</taxon>
        <taxon>Pseudomonadati</taxon>
        <taxon>Bacteroidota</taxon>
        <taxon>Flavobacteriia</taxon>
        <taxon>Flavobacteriales</taxon>
        <taxon>Flavobacteriaceae</taxon>
        <taxon>Flavobacterium</taxon>
    </lineage>
</organism>
<dbReference type="RefSeq" id="WP_054406031.1">
    <property type="nucleotide sequence ID" value="NZ_FOYA01000004.1"/>
</dbReference>
<dbReference type="AlphaFoldDB" id="A0A0M8MG02"/>
<dbReference type="PATRIC" id="fig|1202724.3.peg.445"/>
<keyword evidence="3" id="KW-1185">Reference proteome</keyword>
<dbReference type="Proteomes" id="UP000037755">
    <property type="component" value="Unassembled WGS sequence"/>
</dbReference>
<name>A0A0M8MG02_9FLAO</name>
<evidence type="ECO:0000313" key="2">
    <source>
        <dbReference type="EMBL" id="KOS04977.1"/>
    </source>
</evidence>
<dbReference type="STRING" id="1202724.AM493_02170"/>
<sequence length="447" mass="48474">MKKTLLLAFVLTGTSVIAQQHFAGMSTSRRVSFLNAGINPAELANLTTKYELNVFGVSAGIANNKITFGDIVSGENFSDLVFSGTQPTNLRTDIELLGPSFAVKYRSWAFGVSTTAKVRADMIDLNPALANAVTNGGIDNVTEVYDIIDNFNQRGVATSWGEIGINVAKTLLETDKQKLSVGVNLKLLFPGSYANIGAGNLDGIVINNNNDVALTNATASLNFAYSGSLANGFDDSSNYTKFFAGGLNGFGADIGVNYQLKSSTDPGRYFINAGLSLKNIGSLTFKDDNNRENNYNLNIPANQSLNLNQFENVDNIQEVEDILLQSGFVTLTQTNRDFKINLPTYIAAYADVNFVSNFYAALYIQQKFNEDNNNNQIAVQNMITLIPRFSLSNFEVFVPMSVNEISDFTAGFGLRAGFFYLGSGSILSAAIADTHQADAYLGFRFGF</sequence>
<evidence type="ECO:0008006" key="4">
    <source>
        <dbReference type="Google" id="ProtNLM"/>
    </source>
</evidence>
<protein>
    <recommendedName>
        <fullName evidence="4">DUF5723 domain-containing protein</fullName>
    </recommendedName>
</protein>
<evidence type="ECO:0000313" key="3">
    <source>
        <dbReference type="Proteomes" id="UP000037755"/>
    </source>
</evidence>
<feature type="chain" id="PRO_5005818628" description="DUF5723 domain-containing protein" evidence="1">
    <location>
        <begin position="19"/>
        <end position="447"/>
    </location>
</feature>
<dbReference type="EMBL" id="LIYD01000005">
    <property type="protein sequence ID" value="KOS04977.1"/>
    <property type="molecule type" value="Genomic_DNA"/>
</dbReference>
<feature type="signal peptide" evidence="1">
    <location>
        <begin position="1"/>
        <end position="18"/>
    </location>
</feature>